<sequence length="116" mass="13178">MVANLSADTNVPIIFGRAFLHTAESIIDMRTRTLSIGHGDKQMKFAPKGGHLRRIFKSFFLKTEPKDESSKASTSGSTKKGHRNKKKGLYSGRAKKTPLRIRMKQRQEFLVREAKF</sequence>
<name>A0AA38WFK3_9ASTR</name>
<comment type="caution">
    <text evidence="2">The sequence shown here is derived from an EMBL/GenBank/DDBJ whole genome shotgun (WGS) entry which is preliminary data.</text>
</comment>
<accession>A0AA38WFK3</accession>
<dbReference type="AlphaFoldDB" id="A0AA38WFK3"/>
<protein>
    <submittedName>
        <fullName evidence="2">Uncharacterized protein</fullName>
    </submittedName>
</protein>
<reference evidence="2" key="1">
    <citation type="submission" date="2023-03" db="EMBL/GenBank/DDBJ databases">
        <title>Chromosome-scale reference genome and RAD-based genetic map of yellow starthistle (Centaurea solstitialis) reveal putative structural variation and QTLs associated with invader traits.</title>
        <authorList>
            <person name="Reatini B."/>
            <person name="Cang F.A."/>
            <person name="Jiang Q."/>
            <person name="Mckibben M.T.W."/>
            <person name="Barker M.S."/>
            <person name="Rieseberg L.H."/>
            <person name="Dlugosch K.M."/>
        </authorList>
    </citation>
    <scope>NUCLEOTIDE SEQUENCE</scope>
    <source>
        <strain evidence="2">CAN-66</strain>
        <tissue evidence="2">Leaf</tissue>
    </source>
</reference>
<keyword evidence="3" id="KW-1185">Reference proteome</keyword>
<organism evidence="2 3">
    <name type="scientific">Centaurea solstitialis</name>
    <name type="common">yellow star-thistle</name>
    <dbReference type="NCBI Taxonomy" id="347529"/>
    <lineage>
        <taxon>Eukaryota</taxon>
        <taxon>Viridiplantae</taxon>
        <taxon>Streptophyta</taxon>
        <taxon>Embryophyta</taxon>
        <taxon>Tracheophyta</taxon>
        <taxon>Spermatophyta</taxon>
        <taxon>Magnoliopsida</taxon>
        <taxon>eudicotyledons</taxon>
        <taxon>Gunneridae</taxon>
        <taxon>Pentapetalae</taxon>
        <taxon>asterids</taxon>
        <taxon>campanulids</taxon>
        <taxon>Asterales</taxon>
        <taxon>Asteraceae</taxon>
        <taxon>Carduoideae</taxon>
        <taxon>Cardueae</taxon>
        <taxon>Centaureinae</taxon>
        <taxon>Centaurea</taxon>
    </lineage>
</organism>
<evidence type="ECO:0000313" key="2">
    <source>
        <dbReference type="EMBL" id="KAJ9546576.1"/>
    </source>
</evidence>
<evidence type="ECO:0000313" key="3">
    <source>
        <dbReference type="Proteomes" id="UP001172457"/>
    </source>
</evidence>
<evidence type="ECO:0000256" key="1">
    <source>
        <dbReference type="SAM" id="MobiDB-lite"/>
    </source>
</evidence>
<gene>
    <name evidence="2" type="ORF">OSB04_019119</name>
</gene>
<dbReference type="EMBL" id="JARYMX010000005">
    <property type="protein sequence ID" value="KAJ9546576.1"/>
    <property type="molecule type" value="Genomic_DNA"/>
</dbReference>
<proteinExistence type="predicted"/>
<feature type="region of interest" description="Disordered" evidence="1">
    <location>
        <begin position="64"/>
        <end position="103"/>
    </location>
</feature>
<dbReference type="Proteomes" id="UP001172457">
    <property type="component" value="Chromosome 5"/>
</dbReference>
<feature type="compositionally biased region" description="Basic residues" evidence="1">
    <location>
        <begin position="79"/>
        <end position="103"/>
    </location>
</feature>